<dbReference type="CDD" id="cd02968">
    <property type="entry name" value="SCO"/>
    <property type="match status" value="1"/>
</dbReference>
<sequence>MRAVVRRVRPAHLRRALHGVRVAALLTLAAGAALLSACSHPAEPWQLTNVSGHLPDLTFALTADTGKPITGADLHGDTTLVYFGYTHCPDVCPETMARLMQVIEKLGPDAQHVRILFISVDPARDTPQALHAYVGAFDAEHALGLTGTDAQIESLAKRYRVAYQMEKRDPDGSYEVTHSSAVYVFDAQGHARLLATDKDSPDAIAHDVRRVIGSAA</sequence>
<dbReference type="PANTHER" id="PTHR12151:SF25">
    <property type="entry name" value="LINALOOL DEHYDRATASE_ISOMERASE DOMAIN-CONTAINING PROTEIN"/>
    <property type="match status" value="1"/>
</dbReference>
<dbReference type="InterPro" id="IPR003782">
    <property type="entry name" value="SCO1/SenC"/>
</dbReference>
<dbReference type="Gene3D" id="3.40.30.10">
    <property type="entry name" value="Glutaredoxin"/>
    <property type="match status" value="1"/>
</dbReference>
<keyword evidence="5" id="KW-0732">Signal</keyword>
<dbReference type="PROSITE" id="PS51352">
    <property type="entry name" value="THIOREDOXIN_2"/>
    <property type="match status" value="1"/>
</dbReference>
<feature type="signal peptide" evidence="5">
    <location>
        <begin position="1"/>
        <end position="32"/>
    </location>
</feature>
<keyword evidence="4" id="KW-1015">Disulfide bond</keyword>
<dbReference type="EMBL" id="CP038148">
    <property type="protein sequence ID" value="QBQ98549.1"/>
    <property type="molecule type" value="Genomic_DNA"/>
</dbReference>
<protein>
    <submittedName>
        <fullName evidence="7">SCO family protein</fullName>
    </submittedName>
</protein>
<reference evidence="7 8" key="1">
    <citation type="submission" date="2019-03" db="EMBL/GenBank/DDBJ databases">
        <title>Paraburkholderia sp. 7MH5, isolated from subtropical forest soil.</title>
        <authorList>
            <person name="Gao Z.-H."/>
            <person name="Qiu L.-H."/>
        </authorList>
    </citation>
    <scope>NUCLEOTIDE SEQUENCE [LARGE SCALE GENOMIC DNA]</scope>
    <source>
        <strain evidence="7 8">7MH5</strain>
    </source>
</reference>
<dbReference type="SUPFAM" id="SSF52833">
    <property type="entry name" value="Thioredoxin-like"/>
    <property type="match status" value="1"/>
</dbReference>
<keyword evidence="3" id="KW-0479">Metal-binding</keyword>
<dbReference type="InterPro" id="IPR013766">
    <property type="entry name" value="Thioredoxin_domain"/>
</dbReference>
<feature type="disulfide bond" description="Redox-active" evidence="4">
    <location>
        <begin position="88"/>
        <end position="92"/>
    </location>
</feature>
<dbReference type="Proteomes" id="UP000295727">
    <property type="component" value="Chromosome 1"/>
</dbReference>
<dbReference type="Pfam" id="PF02630">
    <property type="entry name" value="SCO1-SenC"/>
    <property type="match status" value="1"/>
</dbReference>
<feature type="binding site" evidence="3">
    <location>
        <position position="178"/>
    </location>
    <ligand>
        <name>Cu cation</name>
        <dbReference type="ChEBI" id="CHEBI:23378"/>
    </ligand>
</feature>
<feature type="binding site" evidence="3">
    <location>
        <position position="88"/>
    </location>
    <ligand>
        <name>Cu cation</name>
        <dbReference type="ChEBI" id="CHEBI:23378"/>
    </ligand>
</feature>
<evidence type="ECO:0000313" key="7">
    <source>
        <dbReference type="EMBL" id="QBQ98549.1"/>
    </source>
</evidence>
<accession>A0A4P7CWC0</accession>
<keyword evidence="2 3" id="KW-0186">Copper</keyword>
<evidence type="ECO:0000313" key="8">
    <source>
        <dbReference type="Proteomes" id="UP000295727"/>
    </source>
</evidence>
<organism evidence="7 8">
    <name type="scientific">Paraburkholderia pallida</name>
    <dbReference type="NCBI Taxonomy" id="2547399"/>
    <lineage>
        <taxon>Bacteria</taxon>
        <taxon>Pseudomonadati</taxon>
        <taxon>Pseudomonadota</taxon>
        <taxon>Betaproteobacteria</taxon>
        <taxon>Burkholderiales</taxon>
        <taxon>Burkholderiaceae</taxon>
        <taxon>Paraburkholderia</taxon>
    </lineage>
</organism>
<dbReference type="FunFam" id="3.40.30.10:FF:000013">
    <property type="entry name" value="Blast:Protein SCO1 homolog, mitochondrial"/>
    <property type="match status" value="1"/>
</dbReference>
<feature type="binding site" evidence="3">
    <location>
        <position position="92"/>
    </location>
    <ligand>
        <name>Cu cation</name>
        <dbReference type="ChEBI" id="CHEBI:23378"/>
    </ligand>
</feature>
<feature type="chain" id="PRO_5020350338" evidence="5">
    <location>
        <begin position="33"/>
        <end position="216"/>
    </location>
</feature>
<evidence type="ECO:0000256" key="4">
    <source>
        <dbReference type="PIRSR" id="PIRSR603782-2"/>
    </source>
</evidence>
<feature type="domain" description="Thioredoxin" evidence="6">
    <location>
        <begin position="48"/>
        <end position="216"/>
    </location>
</feature>
<dbReference type="OrthoDB" id="9790194at2"/>
<dbReference type="AlphaFoldDB" id="A0A4P7CWC0"/>
<comment type="similarity">
    <text evidence="1">Belongs to the SCO1/2 family.</text>
</comment>
<proteinExistence type="inferred from homology"/>
<evidence type="ECO:0000256" key="3">
    <source>
        <dbReference type="PIRSR" id="PIRSR603782-1"/>
    </source>
</evidence>
<evidence type="ECO:0000256" key="1">
    <source>
        <dbReference type="ARBA" id="ARBA00010996"/>
    </source>
</evidence>
<dbReference type="PANTHER" id="PTHR12151">
    <property type="entry name" value="ELECTRON TRANSPORT PROTIN SCO1/SENC FAMILY MEMBER"/>
    <property type="match status" value="1"/>
</dbReference>
<gene>
    <name evidence="7" type="ORF">E1956_08035</name>
</gene>
<evidence type="ECO:0000256" key="5">
    <source>
        <dbReference type="SAM" id="SignalP"/>
    </source>
</evidence>
<evidence type="ECO:0000256" key="2">
    <source>
        <dbReference type="ARBA" id="ARBA00023008"/>
    </source>
</evidence>
<name>A0A4P7CWC0_9BURK</name>
<evidence type="ECO:0000259" key="6">
    <source>
        <dbReference type="PROSITE" id="PS51352"/>
    </source>
</evidence>
<dbReference type="KEGG" id="ppai:E1956_08035"/>
<keyword evidence="8" id="KW-1185">Reference proteome</keyword>
<dbReference type="InterPro" id="IPR036249">
    <property type="entry name" value="Thioredoxin-like_sf"/>
</dbReference>
<dbReference type="GO" id="GO:0046872">
    <property type="term" value="F:metal ion binding"/>
    <property type="evidence" value="ECO:0007669"/>
    <property type="project" value="UniProtKB-KW"/>
</dbReference>